<proteinExistence type="predicted"/>
<dbReference type="Proteomes" id="UP001371218">
    <property type="component" value="Unassembled WGS sequence"/>
</dbReference>
<protein>
    <recommendedName>
        <fullName evidence="4">VCBS repeat-containing protein</fullName>
    </recommendedName>
</protein>
<dbReference type="RefSeq" id="WP_341428305.1">
    <property type="nucleotide sequence ID" value="NZ_JBBUTG010000022.1"/>
</dbReference>
<evidence type="ECO:0000313" key="3">
    <source>
        <dbReference type="Proteomes" id="UP001371218"/>
    </source>
</evidence>
<reference evidence="2 3" key="1">
    <citation type="submission" date="2024-04" db="EMBL/GenBank/DDBJ databases">
        <title>Novel species of the genus Ideonella isolated from streams.</title>
        <authorList>
            <person name="Lu H."/>
        </authorList>
    </citation>
    <scope>NUCLEOTIDE SEQUENCE [LARGE SCALE GENOMIC DNA]</scope>
    <source>
        <strain evidence="2 3">DXS29W</strain>
    </source>
</reference>
<dbReference type="EMBL" id="JBBUTG010000022">
    <property type="protein sequence ID" value="MEK8033879.1"/>
    <property type="molecule type" value="Genomic_DNA"/>
</dbReference>
<feature type="signal peptide" evidence="1">
    <location>
        <begin position="1"/>
        <end position="30"/>
    </location>
</feature>
<gene>
    <name evidence="2" type="ORF">AACH06_23895</name>
</gene>
<keyword evidence="1" id="KW-0732">Signal</keyword>
<keyword evidence="3" id="KW-1185">Reference proteome</keyword>
<organism evidence="2 3">
    <name type="scientific">Ideonella lacteola</name>
    <dbReference type="NCBI Taxonomy" id="2984193"/>
    <lineage>
        <taxon>Bacteria</taxon>
        <taxon>Pseudomonadati</taxon>
        <taxon>Pseudomonadota</taxon>
        <taxon>Betaproteobacteria</taxon>
        <taxon>Burkholderiales</taxon>
        <taxon>Sphaerotilaceae</taxon>
        <taxon>Ideonella</taxon>
    </lineage>
</organism>
<sequence length="265" mass="28232">MNAPAGPLGLYARPTALALALAAASLAAQAAEPLSPPGAMVRQGEWGGDVGTYLIPAPFENKPARQWPMTDWVVLMIDHAAGTLTVRPLAENEARQRLAPIVQQVTRAAEQPGPSELKEVSAEEAADLFVRTPGVAWQAGSVPLHRFKNGTPTLQPELGYRFQMALNGQPYAFTVQNGFRTADGRPYGSGVQFTLEIDGQRYEYDLGGYGWEVSIGALGDFDHDGKPDFLFYIGGSNSGNEALVLSSMAKPGKNPPSAYLTAVGC</sequence>
<evidence type="ECO:0008006" key="4">
    <source>
        <dbReference type="Google" id="ProtNLM"/>
    </source>
</evidence>
<feature type="chain" id="PRO_5045098519" description="VCBS repeat-containing protein" evidence="1">
    <location>
        <begin position="31"/>
        <end position="265"/>
    </location>
</feature>
<comment type="caution">
    <text evidence="2">The sequence shown here is derived from an EMBL/GenBank/DDBJ whole genome shotgun (WGS) entry which is preliminary data.</text>
</comment>
<evidence type="ECO:0000313" key="2">
    <source>
        <dbReference type="EMBL" id="MEK8033879.1"/>
    </source>
</evidence>
<name>A0ABU9BV91_9BURK</name>
<evidence type="ECO:0000256" key="1">
    <source>
        <dbReference type="SAM" id="SignalP"/>
    </source>
</evidence>
<accession>A0ABU9BV91</accession>